<dbReference type="CDD" id="cd17319">
    <property type="entry name" value="MFS_ExuT_GudP_like"/>
    <property type="match status" value="1"/>
</dbReference>
<dbReference type="InterPro" id="IPR020846">
    <property type="entry name" value="MFS_dom"/>
</dbReference>
<evidence type="ECO:0000256" key="4">
    <source>
        <dbReference type="ARBA" id="ARBA00022989"/>
    </source>
</evidence>
<evidence type="ECO:0000256" key="2">
    <source>
        <dbReference type="ARBA" id="ARBA00022448"/>
    </source>
</evidence>
<evidence type="ECO:0000313" key="9">
    <source>
        <dbReference type="Proteomes" id="UP000216052"/>
    </source>
</evidence>
<dbReference type="PROSITE" id="PS50850">
    <property type="entry name" value="MFS"/>
    <property type="match status" value="1"/>
</dbReference>
<feature type="transmembrane region" description="Helical" evidence="6">
    <location>
        <begin position="52"/>
        <end position="69"/>
    </location>
</feature>
<gene>
    <name evidence="8" type="primary">gudP_1</name>
    <name evidence="8" type="ORF">SPACI_016250</name>
</gene>
<keyword evidence="4 6" id="KW-1133">Transmembrane helix</keyword>
<dbReference type="Proteomes" id="UP000216052">
    <property type="component" value="Chromosome"/>
</dbReference>
<evidence type="ECO:0000256" key="1">
    <source>
        <dbReference type="ARBA" id="ARBA00004651"/>
    </source>
</evidence>
<dbReference type="PANTHER" id="PTHR11662:SF399">
    <property type="entry name" value="FI19708P1-RELATED"/>
    <property type="match status" value="1"/>
</dbReference>
<evidence type="ECO:0000256" key="3">
    <source>
        <dbReference type="ARBA" id="ARBA00022692"/>
    </source>
</evidence>
<dbReference type="SUPFAM" id="SSF103473">
    <property type="entry name" value="MFS general substrate transporter"/>
    <property type="match status" value="1"/>
</dbReference>
<reference evidence="8" key="1">
    <citation type="submission" date="2024-05" db="EMBL/GenBank/DDBJ databases">
        <title>Isolation and characterization of Sporomusa carbonis sp. nov., a carboxydotrophic hydrogenogen in the genus of Sporomusa isolated from a charcoal burning pile.</title>
        <authorList>
            <person name="Boeer T."/>
            <person name="Rosenbaum F."/>
            <person name="Eysell L."/>
            <person name="Mueller V."/>
            <person name="Daniel R."/>
            <person name="Poehlein A."/>
        </authorList>
    </citation>
    <scope>NUCLEOTIDE SEQUENCE [LARGE SCALE GENOMIC DNA]</scope>
    <source>
        <strain evidence="8">DSM 3132</strain>
    </source>
</reference>
<comment type="subcellular location">
    <subcellularLocation>
        <location evidence="1">Cell membrane</location>
        <topology evidence="1">Multi-pass membrane protein</topology>
    </subcellularLocation>
</comment>
<sequence>MSTTKTESVNVSLSKPTNVRWYVFFSILVLCSINYVDRAVISVLMPAIQSDLGFSPVLIGFVFSAFFWGYTLMQLPAGWLCDRVSPGKIIVGTGVLWGGFQILTGIVSSSKLFILIRVLLGISESPIYPAGGKLQSVWLTSTERGRGAALLDAGSAIGNAIGAPLCALFMVWLDGWRGALFGTGVLTILVVLMCRKLVSGTPETSTLVNEAEREYLRKAFEEEDGIDAANAKEQDGSALKGYLKDRSFWGVCLGFFAYDAFWYGLMTWGALYLAATQHLDIKGLGGAIFIIYGVGVLGGLGGGALTDRWRRNAGADSNSVLHKLLPVLGILIAIPMYLLSVVTDVYSAVALLTIAMFFEKWAGCTYWSMPAIVSPRQHSGAVGGAMNFWGNLGGAIVPIVVGFIVGTTGSYFWALMLFVGLAIALGIIPLFIDFNKKIGA</sequence>
<feature type="transmembrane region" description="Helical" evidence="6">
    <location>
        <begin position="411"/>
        <end position="432"/>
    </location>
</feature>
<dbReference type="PANTHER" id="PTHR11662">
    <property type="entry name" value="SOLUTE CARRIER FAMILY 17"/>
    <property type="match status" value="1"/>
</dbReference>
<feature type="transmembrane region" description="Helical" evidence="6">
    <location>
        <begin position="89"/>
        <end position="107"/>
    </location>
</feature>
<accession>A0ABZ3J0X4</accession>
<dbReference type="Pfam" id="PF07690">
    <property type="entry name" value="MFS_1"/>
    <property type="match status" value="1"/>
</dbReference>
<feature type="transmembrane region" description="Helical" evidence="6">
    <location>
        <begin position="388"/>
        <end position="405"/>
    </location>
</feature>
<dbReference type="InterPro" id="IPR011701">
    <property type="entry name" value="MFS"/>
</dbReference>
<name>A0ABZ3J0X4_SPOA4</name>
<dbReference type="RefSeq" id="WP_093796961.1">
    <property type="nucleotide sequence ID" value="NZ_CP155571.1"/>
</dbReference>
<organism evidence="8 9">
    <name type="scientific">Sporomusa acidovorans (strain ATCC 49682 / DSM 3132 / Mol)</name>
    <dbReference type="NCBI Taxonomy" id="1123286"/>
    <lineage>
        <taxon>Bacteria</taxon>
        <taxon>Bacillati</taxon>
        <taxon>Bacillota</taxon>
        <taxon>Negativicutes</taxon>
        <taxon>Selenomonadales</taxon>
        <taxon>Sporomusaceae</taxon>
        <taxon>Sporomusa</taxon>
    </lineage>
</organism>
<feature type="transmembrane region" description="Helical" evidence="6">
    <location>
        <begin position="20"/>
        <end position="40"/>
    </location>
</feature>
<keyword evidence="3 6" id="KW-0812">Transmembrane</keyword>
<evidence type="ECO:0000256" key="6">
    <source>
        <dbReference type="SAM" id="Phobius"/>
    </source>
</evidence>
<feature type="transmembrane region" description="Helical" evidence="6">
    <location>
        <begin position="281"/>
        <end position="300"/>
    </location>
</feature>
<dbReference type="InterPro" id="IPR036259">
    <property type="entry name" value="MFS_trans_sf"/>
</dbReference>
<feature type="transmembrane region" description="Helical" evidence="6">
    <location>
        <begin position="248"/>
        <end position="275"/>
    </location>
</feature>
<protein>
    <submittedName>
        <fullName evidence="8">Glucarate transporter</fullName>
    </submittedName>
</protein>
<evidence type="ECO:0000313" key="8">
    <source>
        <dbReference type="EMBL" id="XFO71591.1"/>
    </source>
</evidence>
<feature type="transmembrane region" description="Helical" evidence="6">
    <location>
        <begin position="320"/>
        <end position="339"/>
    </location>
</feature>
<proteinExistence type="predicted"/>
<feature type="domain" description="Major facilitator superfamily (MFS) profile" evidence="7">
    <location>
        <begin position="23"/>
        <end position="437"/>
    </location>
</feature>
<feature type="transmembrane region" description="Helical" evidence="6">
    <location>
        <begin position="345"/>
        <end position="367"/>
    </location>
</feature>
<keyword evidence="2" id="KW-0813">Transport</keyword>
<evidence type="ECO:0000259" key="7">
    <source>
        <dbReference type="PROSITE" id="PS50850"/>
    </source>
</evidence>
<keyword evidence="9" id="KW-1185">Reference proteome</keyword>
<keyword evidence="5 6" id="KW-0472">Membrane</keyword>
<dbReference type="EMBL" id="CP155571">
    <property type="protein sequence ID" value="XFO71591.1"/>
    <property type="molecule type" value="Genomic_DNA"/>
</dbReference>
<evidence type="ECO:0000256" key="5">
    <source>
        <dbReference type="ARBA" id="ARBA00023136"/>
    </source>
</evidence>
<dbReference type="InterPro" id="IPR050382">
    <property type="entry name" value="MFS_Na/Anion_cotransporter"/>
</dbReference>
<feature type="transmembrane region" description="Helical" evidence="6">
    <location>
        <begin position="179"/>
        <end position="198"/>
    </location>
</feature>
<dbReference type="Gene3D" id="1.20.1250.20">
    <property type="entry name" value="MFS general substrate transporter like domains"/>
    <property type="match status" value="2"/>
</dbReference>